<dbReference type="GO" id="GO:0008270">
    <property type="term" value="F:zinc ion binding"/>
    <property type="evidence" value="ECO:0007669"/>
    <property type="project" value="UniProtKB-KW"/>
</dbReference>
<organism evidence="6 7">
    <name type="scientific">Raphidocelis subcapitata</name>
    <dbReference type="NCBI Taxonomy" id="307507"/>
    <lineage>
        <taxon>Eukaryota</taxon>
        <taxon>Viridiplantae</taxon>
        <taxon>Chlorophyta</taxon>
        <taxon>core chlorophytes</taxon>
        <taxon>Chlorophyceae</taxon>
        <taxon>CS clade</taxon>
        <taxon>Sphaeropleales</taxon>
        <taxon>Selenastraceae</taxon>
        <taxon>Raphidocelis</taxon>
    </lineage>
</organism>
<feature type="domain" description="RING-CH-type" evidence="5">
    <location>
        <begin position="1"/>
        <end position="65"/>
    </location>
</feature>
<feature type="compositionally biased region" description="Pro residues" evidence="4">
    <location>
        <begin position="270"/>
        <end position="283"/>
    </location>
</feature>
<reference evidence="6 7" key="1">
    <citation type="journal article" date="2018" name="Sci. Rep.">
        <title>Raphidocelis subcapitata (=Pseudokirchneriella subcapitata) provides an insight into genome evolution and environmental adaptations in the Sphaeropleales.</title>
        <authorList>
            <person name="Suzuki S."/>
            <person name="Yamaguchi H."/>
            <person name="Nakajima N."/>
            <person name="Kawachi M."/>
        </authorList>
    </citation>
    <scope>NUCLEOTIDE SEQUENCE [LARGE SCALE GENOMIC DNA]</scope>
    <source>
        <strain evidence="6 7">NIES-35</strain>
    </source>
</reference>
<keyword evidence="1" id="KW-0479">Metal-binding</keyword>
<feature type="compositionally biased region" description="Low complexity" evidence="4">
    <location>
        <begin position="249"/>
        <end position="269"/>
    </location>
</feature>
<sequence>MVDGEHEQCWICLDDASEDGSRRLVSPCKCPRRVHPPCLARWQLQQAGRHEEKFCRFCNTTLADWKANLTPKDLAPEVSKVQPIMVVYFEGQIHRIPVKQGPDGLDEFQSQIRELFRLPEDVDISLTFGCKEPMSGQHLKLEGIGAFDAAVHCASVAAADRQQKIKRSQSASDVAAAAAAGGGRMGRSTSSHQLMGAGAEAGGERARRQPAGAERPAGAAPAAAAAAAAAELPPREQRRGMGRSRSFHARTPSAGSAAAAAAAAEAGTLLPPPPQQPATPPQQLPAAFRSVFSAVAADAAAAPAAAPAPAGSPSPRPRPASALARARGGLKHERFSFRNLTELGDVPEADETVAVGSVAPSDSVGGKLKLTLRAFSRKVARSLSFAQRGPGGAACGADGGAGPSGSRGGTPPPAGSRSPSPAPPAVAAASPRARAGLGGGAFSISAAAATVASPLAPAP</sequence>
<dbReference type="Proteomes" id="UP000247498">
    <property type="component" value="Unassembled WGS sequence"/>
</dbReference>
<evidence type="ECO:0000259" key="5">
    <source>
        <dbReference type="PROSITE" id="PS51292"/>
    </source>
</evidence>
<gene>
    <name evidence="6" type="ORF">Rsub_11747</name>
</gene>
<dbReference type="AlphaFoldDB" id="A0A2V0PQ62"/>
<feature type="compositionally biased region" description="Gly residues" evidence="4">
    <location>
        <begin position="389"/>
        <end position="408"/>
    </location>
</feature>
<comment type="caution">
    <text evidence="6">The sequence shown here is derived from an EMBL/GenBank/DDBJ whole genome shotgun (WGS) entry which is preliminary data.</text>
</comment>
<dbReference type="OrthoDB" id="549480at2759"/>
<dbReference type="SUPFAM" id="SSF57850">
    <property type="entry name" value="RING/U-box"/>
    <property type="match status" value="1"/>
</dbReference>
<dbReference type="EMBL" id="BDRX01000154">
    <property type="protein sequence ID" value="GBF99335.1"/>
    <property type="molecule type" value="Genomic_DNA"/>
</dbReference>
<feature type="region of interest" description="Disordered" evidence="4">
    <location>
        <begin position="386"/>
        <end position="433"/>
    </location>
</feature>
<feature type="compositionally biased region" description="Pro residues" evidence="4">
    <location>
        <begin position="410"/>
        <end position="424"/>
    </location>
</feature>
<dbReference type="SMART" id="SM00744">
    <property type="entry name" value="RINGv"/>
    <property type="match status" value="1"/>
</dbReference>
<dbReference type="InParanoid" id="A0A2V0PQ62"/>
<dbReference type="InterPro" id="IPR013083">
    <property type="entry name" value="Znf_RING/FYVE/PHD"/>
</dbReference>
<evidence type="ECO:0000256" key="4">
    <source>
        <dbReference type="SAM" id="MobiDB-lite"/>
    </source>
</evidence>
<accession>A0A2V0PQ62</accession>
<feature type="region of interest" description="Disordered" evidence="4">
    <location>
        <begin position="305"/>
        <end position="326"/>
    </location>
</feature>
<name>A0A2V0PQ62_9CHLO</name>
<proteinExistence type="predicted"/>
<dbReference type="PROSITE" id="PS51292">
    <property type="entry name" value="ZF_RING_CH"/>
    <property type="match status" value="1"/>
</dbReference>
<keyword evidence="3" id="KW-0862">Zinc</keyword>
<dbReference type="Gene3D" id="3.30.40.10">
    <property type="entry name" value="Zinc/RING finger domain, C3HC4 (zinc finger)"/>
    <property type="match status" value="1"/>
</dbReference>
<protein>
    <recommendedName>
        <fullName evidence="5">RING-CH-type domain-containing protein</fullName>
    </recommendedName>
</protein>
<evidence type="ECO:0000256" key="1">
    <source>
        <dbReference type="ARBA" id="ARBA00022723"/>
    </source>
</evidence>
<dbReference type="Pfam" id="PF12906">
    <property type="entry name" value="RINGv"/>
    <property type="match status" value="1"/>
</dbReference>
<feature type="region of interest" description="Disordered" evidence="4">
    <location>
        <begin position="180"/>
        <end position="283"/>
    </location>
</feature>
<evidence type="ECO:0000256" key="3">
    <source>
        <dbReference type="ARBA" id="ARBA00022833"/>
    </source>
</evidence>
<dbReference type="InterPro" id="IPR011016">
    <property type="entry name" value="Znf_RING-CH"/>
</dbReference>
<evidence type="ECO:0000313" key="7">
    <source>
        <dbReference type="Proteomes" id="UP000247498"/>
    </source>
</evidence>
<evidence type="ECO:0000313" key="6">
    <source>
        <dbReference type="EMBL" id="GBF99335.1"/>
    </source>
</evidence>
<keyword evidence="2" id="KW-0863">Zinc-finger</keyword>
<keyword evidence="7" id="KW-1185">Reference proteome</keyword>
<evidence type="ECO:0000256" key="2">
    <source>
        <dbReference type="ARBA" id="ARBA00022771"/>
    </source>
</evidence>
<feature type="compositionally biased region" description="Low complexity" evidence="4">
    <location>
        <begin position="209"/>
        <end position="232"/>
    </location>
</feature>